<feature type="signal peptide" evidence="2">
    <location>
        <begin position="1"/>
        <end position="19"/>
    </location>
</feature>
<name>A0A454XNQ3_PRIPA</name>
<dbReference type="Proteomes" id="UP000005239">
    <property type="component" value="Unassembled WGS sequence"/>
</dbReference>
<evidence type="ECO:0000256" key="2">
    <source>
        <dbReference type="SAM" id="SignalP"/>
    </source>
</evidence>
<evidence type="ECO:0000256" key="1">
    <source>
        <dbReference type="SAM" id="MobiDB-lite"/>
    </source>
</evidence>
<feature type="compositionally biased region" description="Basic and acidic residues" evidence="1">
    <location>
        <begin position="76"/>
        <end position="88"/>
    </location>
</feature>
<dbReference type="AlphaFoldDB" id="A0A454XNQ3"/>
<dbReference type="EnsemblMetazoa" id="PPA44264.1">
    <property type="protein sequence ID" value="PPA44264.1"/>
    <property type="gene ID" value="WBGene00282633"/>
</dbReference>
<gene>
    <name evidence="3" type="primary">WBGene00282633</name>
</gene>
<accession>A0A454XNQ3</accession>
<reference evidence="3" key="2">
    <citation type="submission" date="2022-06" db="UniProtKB">
        <authorList>
            <consortium name="EnsemblMetazoa"/>
        </authorList>
    </citation>
    <scope>IDENTIFICATION</scope>
    <source>
        <strain evidence="3">PS312</strain>
    </source>
</reference>
<dbReference type="PROSITE" id="PS51257">
    <property type="entry name" value="PROKAR_LIPOPROTEIN"/>
    <property type="match status" value="1"/>
</dbReference>
<evidence type="ECO:0000313" key="4">
    <source>
        <dbReference type="Proteomes" id="UP000005239"/>
    </source>
</evidence>
<keyword evidence="4" id="KW-1185">Reference proteome</keyword>
<organism evidence="3 4">
    <name type="scientific">Pristionchus pacificus</name>
    <name type="common">Parasitic nematode worm</name>
    <dbReference type="NCBI Taxonomy" id="54126"/>
    <lineage>
        <taxon>Eukaryota</taxon>
        <taxon>Metazoa</taxon>
        <taxon>Ecdysozoa</taxon>
        <taxon>Nematoda</taxon>
        <taxon>Chromadorea</taxon>
        <taxon>Rhabditida</taxon>
        <taxon>Rhabditina</taxon>
        <taxon>Diplogasteromorpha</taxon>
        <taxon>Diplogasteroidea</taxon>
        <taxon>Neodiplogasteridae</taxon>
        <taxon>Pristionchus</taxon>
    </lineage>
</organism>
<protein>
    <submittedName>
        <fullName evidence="3">Uncharacterized protein</fullName>
    </submittedName>
</protein>
<reference evidence="4" key="1">
    <citation type="journal article" date="2008" name="Nat. Genet.">
        <title>The Pristionchus pacificus genome provides a unique perspective on nematode lifestyle and parasitism.</title>
        <authorList>
            <person name="Dieterich C."/>
            <person name="Clifton S.W."/>
            <person name="Schuster L.N."/>
            <person name="Chinwalla A."/>
            <person name="Delehaunty K."/>
            <person name="Dinkelacker I."/>
            <person name="Fulton L."/>
            <person name="Fulton R."/>
            <person name="Godfrey J."/>
            <person name="Minx P."/>
            <person name="Mitreva M."/>
            <person name="Roeseler W."/>
            <person name="Tian H."/>
            <person name="Witte H."/>
            <person name="Yang S.P."/>
            <person name="Wilson R.K."/>
            <person name="Sommer R.J."/>
        </authorList>
    </citation>
    <scope>NUCLEOTIDE SEQUENCE [LARGE SCALE GENOMIC DNA]</scope>
    <source>
        <strain evidence="4">PS312</strain>
    </source>
</reference>
<feature type="chain" id="PRO_5043758622" evidence="2">
    <location>
        <begin position="20"/>
        <end position="94"/>
    </location>
</feature>
<keyword evidence="2" id="KW-0732">Signal</keyword>
<sequence length="94" mass="10660">MKFAFACICFLALSACALAEEAKEETPVLEFSGFQEKQKPVASKNVDELFAAALAKLSPEHRKIVEDTLGSPEEEVEKKEEEKKDEKRVRRTTW</sequence>
<feature type="region of interest" description="Disordered" evidence="1">
    <location>
        <begin position="65"/>
        <end position="94"/>
    </location>
</feature>
<proteinExistence type="predicted"/>
<evidence type="ECO:0000313" key="3">
    <source>
        <dbReference type="EnsemblMetazoa" id="PPA44264.1"/>
    </source>
</evidence>
<accession>A0A8R1V4N0</accession>